<dbReference type="GeneID" id="66114176"/>
<keyword evidence="1" id="KW-0489">Methyltransferase</keyword>
<gene>
    <name evidence="4" type="ORF">KQ657_000802</name>
</gene>
<proteinExistence type="predicted"/>
<dbReference type="PANTHER" id="PTHR13271:SF47">
    <property type="entry name" value="ACTIN-HISTIDINE N-METHYLTRANSFERASE"/>
    <property type="match status" value="1"/>
</dbReference>
<dbReference type="InterPro" id="IPR050600">
    <property type="entry name" value="SETD3_SETD6_MTase"/>
</dbReference>
<dbReference type="RefSeq" id="XP_043048932.1">
    <property type="nucleotide sequence ID" value="XM_043191625.1"/>
</dbReference>
<sequence length="410" mass="47351">MSLESLILWIEDANGSAISCGLQVKEDPATGRGIYIGSDFLKSSLNQPLITIPHGLLVNRHTVLQTITKNSDDKSCPENEIYASHSKDWWNSLSSVRMVLTFLLVEKAKGPNSFYAPFIDMLPDIKDFELSPLFWHIQNEQELIKSLPSQTAVLTSKIIKRFEEDFEFTLTNFKFQPEKILKLEYFWAWMSINSRCLYMNLDDRIHANNWTLCPFVDFINHSPSESCTNRVDPVKGFQVIVPNGFLVMPEDQIFFNYGPHLNDFLLVEYGFTSLLNKWNDLHLDSAILPLISPEQVEFLKENDYYENYTIDSNGELSFRTQVVFALVSQGDWHTNTGKRKLSLFMQGYTEFSQFNVKPIVKKVLGKVRNDIKHKIRWRQDSDARKRVIGELCTQMDHIASITLTAIELEQ</sequence>
<dbReference type="EMBL" id="JAHMUF010000012">
    <property type="protein sequence ID" value="KAG7193384.1"/>
    <property type="molecule type" value="Genomic_DNA"/>
</dbReference>
<keyword evidence="3" id="KW-0949">S-adenosyl-L-methionine</keyword>
<keyword evidence="5" id="KW-1185">Reference proteome</keyword>
<dbReference type="GO" id="GO:0016279">
    <property type="term" value="F:protein-lysine N-methyltransferase activity"/>
    <property type="evidence" value="ECO:0007669"/>
    <property type="project" value="InterPro"/>
</dbReference>
<evidence type="ECO:0008006" key="6">
    <source>
        <dbReference type="Google" id="ProtNLM"/>
    </source>
</evidence>
<dbReference type="AlphaFoldDB" id="A0A9P7V8Y0"/>
<dbReference type="CDD" id="cd19177">
    <property type="entry name" value="SET_SETD4"/>
    <property type="match status" value="1"/>
</dbReference>
<dbReference type="GO" id="GO:0032259">
    <property type="term" value="P:methylation"/>
    <property type="evidence" value="ECO:0007669"/>
    <property type="project" value="UniProtKB-KW"/>
</dbReference>
<evidence type="ECO:0000313" key="4">
    <source>
        <dbReference type="EMBL" id="KAG7193384.1"/>
    </source>
</evidence>
<dbReference type="OrthoDB" id="341421at2759"/>
<evidence type="ECO:0000256" key="1">
    <source>
        <dbReference type="ARBA" id="ARBA00022603"/>
    </source>
</evidence>
<organism evidence="4 5">
    <name type="scientific">Scheffersomyces spartinae</name>
    <dbReference type="NCBI Taxonomy" id="45513"/>
    <lineage>
        <taxon>Eukaryota</taxon>
        <taxon>Fungi</taxon>
        <taxon>Dikarya</taxon>
        <taxon>Ascomycota</taxon>
        <taxon>Saccharomycotina</taxon>
        <taxon>Pichiomycetes</taxon>
        <taxon>Debaryomycetaceae</taxon>
        <taxon>Scheffersomyces</taxon>
    </lineage>
</organism>
<evidence type="ECO:0000313" key="5">
    <source>
        <dbReference type="Proteomes" id="UP000790833"/>
    </source>
</evidence>
<reference evidence="4" key="1">
    <citation type="submission" date="2021-03" db="EMBL/GenBank/DDBJ databases">
        <authorList>
            <person name="Palmer J.M."/>
        </authorList>
    </citation>
    <scope>NUCLEOTIDE SEQUENCE</scope>
    <source>
        <strain evidence="4">ARV_011</strain>
    </source>
</reference>
<dbReference type="Proteomes" id="UP000790833">
    <property type="component" value="Unassembled WGS sequence"/>
</dbReference>
<accession>A0A9P7V8Y0</accession>
<keyword evidence="2" id="KW-0808">Transferase</keyword>
<dbReference type="PANTHER" id="PTHR13271">
    <property type="entry name" value="UNCHARACTERIZED PUTATIVE METHYLTRANSFERASE"/>
    <property type="match status" value="1"/>
</dbReference>
<comment type="caution">
    <text evidence="4">The sequence shown here is derived from an EMBL/GenBank/DDBJ whole genome shotgun (WGS) entry which is preliminary data.</text>
</comment>
<dbReference type="InterPro" id="IPR044429">
    <property type="entry name" value="SETD4_SET"/>
</dbReference>
<dbReference type="SUPFAM" id="SSF82199">
    <property type="entry name" value="SET domain"/>
    <property type="match status" value="1"/>
</dbReference>
<dbReference type="InterPro" id="IPR046341">
    <property type="entry name" value="SET_dom_sf"/>
</dbReference>
<name>A0A9P7V8Y0_9ASCO</name>
<dbReference type="Gene3D" id="3.90.1410.10">
    <property type="entry name" value="set domain protein methyltransferase, domain 1"/>
    <property type="match status" value="1"/>
</dbReference>
<evidence type="ECO:0000256" key="2">
    <source>
        <dbReference type="ARBA" id="ARBA00022679"/>
    </source>
</evidence>
<evidence type="ECO:0000256" key="3">
    <source>
        <dbReference type="ARBA" id="ARBA00022691"/>
    </source>
</evidence>
<protein>
    <recommendedName>
        <fullName evidence="6">SET domain-containing protein</fullName>
    </recommendedName>
</protein>